<feature type="transmembrane region" description="Helical" evidence="1">
    <location>
        <begin position="57"/>
        <end position="80"/>
    </location>
</feature>
<name>A0A412XSM9_9BACE</name>
<feature type="transmembrane region" description="Helical" evidence="1">
    <location>
        <begin position="33"/>
        <end position="51"/>
    </location>
</feature>
<evidence type="ECO:0000313" key="2">
    <source>
        <dbReference type="EMBL" id="RGV48186.1"/>
    </source>
</evidence>
<comment type="caution">
    <text evidence="2">The sequence shown here is derived from an EMBL/GenBank/DDBJ whole genome shotgun (WGS) entry which is preliminary data.</text>
</comment>
<evidence type="ECO:0000313" key="3">
    <source>
        <dbReference type="Proteomes" id="UP000284366"/>
    </source>
</evidence>
<feature type="transmembrane region" description="Helical" evidence="1">
    <location>
        <begin position="153"/>
        <end position="172"/>
    </location>
</feature>
<keyword evidence="1" id="KW-0472">Membrane</keyword>
<reference evidence="2 3" key="1">
    <citation type="submission" date="2018-08" db="EMBL/GenBank/DDBJ databases">
        <title>A genome reference for cultivated species of the human gut microbiota.</title>
        <authorList>
            <person name="Zou Y."/>
            <person name="Xue W."/>
            <person name="Luo G."/>
        </authorList>
    </citation>
    <scope>NUCLEOTIDE SEQUENCE [LARGE SCALE GENOMIC DNA]</scope>
    <source>
        <strain evidence="2 3">AF14-27</strain>
    </source>
</reference>
<dbReference type="Proteomes" id="UP000284366">
    <property type="component" value="Unassembled WGS sequence"/>
</dbReference>
<gene>
    <name evidence="2" type="ORF">DWW09_17610</name>
</gene>
<keyword evidence="1" id="KW-0812">Transmembrane</keyword>
<feature type="transmembrane region" description="Helical" evidence="1">
    <location>
        <begin position="113"/>
        <end position="133"/>
    </location>
</feature>
<keyword evidence="1" id="KW-1133">Transmembrane helix</keyword>
<protein>
    <submittedName>
        <fullName evidence="2">Uncharacterized protein</fullName>
    </submittedName>
</protein>
<dbReference type="EMBL" id="QRZG01000049">
    <property type="protein sequence ID" value="RGV48186.1"/>
    <property type="molecule type" value="Genomic_DNA"/>
</dbReference>
<evidence type="ECO:0000256" key="1">
    <source>
        <dbReference type="SAM" id="Phobius"/>
    </source>
</evidence>
<accession>A0A412XSM9</accession>
<dbReference type="RefSeq" id="WP_118047877.1">
    <property type="nucleotide sequence ID" value="NZ_CANTWF010000026.1"/>
</dbReference>
<proteinExistence type="predicted"/>
<dbReference type="AlphaFoldDB" id="A0A412XSM9"/>
<organism evidence="2 3">
    <name type="scientific">Bacteroides clarus</name>
    <dbReference type="NCBI Taxonomy" id="626929"/>
    <lineage>
        <taxon>Bacteria</taxon>
        <taxon>Pseudomonadati</taxon>
        <taxon>Bacteroidota</taxon>
        <taxon>Bacteroidia</taxon>
        <taxon>Bacteroidales</taxon>
        <taxon>Bacteroidaceae</taxon>
        <taxon>Bacteroides</taxon>
    </lineage>
</organism>
<sequence length="185" mass="21470">MIIIFRQLYRIIKDGISSLSSDIDGNKTSQKQLIVFFIIIPYFIFGFTYWLEVNLDNIIDTLLSVLSIFTALIFGVLFTVPDKLSHRIEKLNQKKDNATQNYLIRFYNFTKKFVQQTSFIIALSIFLIILIVFQKVVDNNVPKLILTAINCSLFYILIMYVLSILANIYILLMDDIKMGKDESIT</sequence>